<dbReference type="PANTHER" id="PTHR44051:SF8">
    <property type="entry name" value="GLUTATHIONE S-TRANSFERASE GSTA"/>
    <property type="match status" value="1"/>
</dbReference>
<dbReference type="OrthoDB" id="8772754at2"/>
<keyword evidence="3" id="KW-0808">Transferase</keyword>
<dbReference type="InterPro" id="IPR004045">
    <property type="entry name" value="Glutathione_S-Trfase_N"/>
</dbReference>
<dbReference type="InterPro" id="IPR040079">
    <property type="entry name" value="Glutathione_S-Trfase"/>
</dbReference>
<dbReference type="SFLD" id="SFLDS00019">
    <property type="entry name" value="Glutathione_Transferase_(cytos"/>
    <property type="match status" value="1"/>
</dbReference>
<feature type="domain" description="GST N-terminal" evidence="1">
    <location>
        <begin position="11"/>
        <end position="92"/>
    </location>
</feature>
<dbReference type="Gene3D" id="3.40.30.10">
    <property type="entry name" value="Glutaredoxin"/>
    <property type="match status" value="1"/>
</dbReference>
<organism evidence="3 4">
    <name type="scientific">Eoetvoesiella caeni</name>
    <dbReference type="NCBI Taxonomy" id="645616"/>
    <lineage>
        <taxon>Bacteria</taxon>
        <taxon>Pseudomonadati</taxon>
        <taxon>Pseudomonadota</taxon>
        <taxon>Betaproteobacteria</taxon>
        <taxon>Burkholderiales</taxon>
        <taxon>Alcaligenaceae</taxon>
        <taxon>Eoetvoesiella</taxon>
    </lineage>
</organism>
<dbReference type="Pfam" id="PF00043">
    <property type="entry name" value="GST_C"/>
    <property type="match status" value="1"/>
</dbReference>
<dbReference type="AlphaFoldDB" id="A0A366H2U2"/>
<dbReference type="InterPro" id="IPR004046">
    <property type="entry name" value="GST_C"/>
</dbReference>
<dbReference type="SUPFAM" id="SSF52833">
    <property type="entry name" value="Thioredoxin-like"/>
    <property type="match status" value="1"/>
</dbReference>
<dbReference type="SUPFAM" id="SSF47616">
    <property type="entry name" value="GST C-terminal domain-like"/>
    <property type="match status" value="1"/>
</dbReference>
<dbReference type="EMBL" id="QNRQ01000013">
    <property type="protein sequence ID" value="RBP36252.1"/>
    <property type="molecule type" value="Genomic_DNA"/>
</dbReference>
<dbReference type="InterPro" id="IPR036282">
    <property type="entry name" value="Glutathione-S-Trfase_C_sf"/>
</dbReference>
<evidence type="ECO:0000259" key="1">
    <source>
        <dbReference type="PROSITE" id="PS50404"/>
    </source>
</evidence>
<dbReference type="PROSITE" id="PS50404">
    <property type="entry name" value="GST_NTER"/>
    <property type="match status" value="1"/>
</dbReference>
<dbReference type="Gene3D" id="1.20.1050.10">
    <property type="match status" value="1"/>
</dbReference>
<accession>A0A366H2U2</accession>
<dbReference type="Pfam" id="PF13409">
    <property type="entry name" value="GST_N_2"/>
    <property type="match status" value="1"/>
</dbReference>
<keyword evidence="4" id="KW-1185">Reference proteome</keyword>
<dbReference type="SFLD" id="SFLDG01150">
    <property type="entry name" value="Main.1:_Beta-like"/>
    <property type="match status" value="1"/>
</dbReference>
<dbReference type="CDD" id="cd03057">
    <property type="entry name" value="GST_N_Beta"/>
    <property type="match status" value="1"/>
</dbReference>
<dbReference type="CDD" id="cd03188">
    <property type="entry name" value="GST_C_Beta"/>
    <property type="match status" value="1"/>
</dbReference>
<dbReference type="InterPro" id="IPR010987">
    <property type="entry name" value="Glutathione-S-Trfase_C-like"/>
</dbReference>
<evidence type="ECO:0000313" key="4">
    <source>
        <dbReference type="Proteomes" id="UP000253628"/>
    </source>
</evidence>
<feature type="domain" description="GST C-terminal" evidence="2">
    <location>
        <begin position="98"/>
        <end position="226"/>
    </location>
</feature>
<name>A0A366H2U2_9BURK</name>
<dbReference type="PROSITE" id="PS50405">
    <property type="entry name" value="GST_CTER"/>
    <property type="match status" value="1"/>
</dbReference>
<dbReference type="InterPro" id="IPR036249">
    <property type="entry name" value="Thioredoxin-like_sf"/>
</dbReference>
<comment type="caution">
    <text evidence="3">The sequence shown here is derived from an EMBL/GenBank/DDBJ whole genome shotgun (WGS) entry which is preliminary data.</text>
</comment>
<proteinExistence type="predicted"/>
<sequence>MSDRSLSPTFPPKLALYFSPKACSLASHIALEESGIAYEAVSVNIRNQENRNAEYLRLNSGGTVPTLAIDGQPLTESQAILTYIADLVPERQLMPRPGTLARARAHEWMNLISSSLHVSYRSIFRPQTYGGEDQAAMAQVQQQGGKNLAKYLSLIESRLDPANTYATGETFTVVDAYLFVFYLWSYDERIHCELPERPRYRALAERIAARPAVQKVVGRERTVRAYDLPDHILLDKVTA</sequence>
<gene>
    <name evidence="3" type="ORF">DFR37_11383</name>
</gene>
<evidence type="ECO:0000259" key="2">
    <source>
        <dbReference type="PROSITE" id="PS50405"/>
    </source>
</evidence>
<dbReference type="SFLD" id="SFLDG00358">
    <property type="entry name" value="Main_(cytGST)"/>
    <property type="match status" value="1"/>
</dbReference>
<protein>
    <submittedName>
        <fullName evidence="3">Glutathione S-transferase</fullName>
    </submittedName>
</protein>
<dbReference type="RefSeq" id="WP_113934687.1">
    <property type="nucleotide sequence ID" value="NZ_JACCEU010000010.1"/>
</dbReference>
<reference evidence="3 4" key="1">
    <citation type="submission" date="2018-06" db="EMBL/GenBank/DDBJ databases">
        <title>Genomic Encyclopedia of Type Strains, Phase IV (KMG-IV): sequencing the most valuable type-strain genomes for metagenomic binning, comparative biology and taxonomic classification.</title>
        <authorList>
            <person name="Goeker M."/>
        </authorList>
    </citation>
    <scope>NUCLEOTIDE SEQUENCE [LARGE SCALE GENOMIC DNA]</scope>
    <source>
        <strain evidence="3 4">DSM 25520</strain>
    </source>
</reference>
<dbReference type="Proteomes" id="UP000253628">
    <property type="component" value="Unassembled WGS sequence"/>
</dbReference>
<dbReference type="GO" id="GO:0016740">
    <property type="term" value="F:transferase activity"/>
    <property type="evidence" value="ECO:0007669"/>
    <property type="project" value="UniProtKB-KW"/>
</dbReference>
<dbReference type="PANTHER" id="PTHR44051">
    <property type="entry name" value="GLUTATHIONE S-TRANSFERASE-RELATED"/>
    <property type="match status" value="1"/>
</dbReference>
<evidence type="ECO:0000313" key="3">
    <source>
        <dbReference type="EMBL" id="RBP36252.1"/>
    </source>
</evidence>